<organism evidence="9 10">
    <name type="scientific">Turicibacter bilis</name>
    <dbReference type="NCBI Taxonomy" id="2735723"/>
    <lineage>
        <taxon>Bacteria</taxon>
        <taxon>Bacillati</taxon>
        <taxon>Bacillota</taxon>
        <taxon>Erysipelotrichia</taxon>
        <taxon>Erysipelotrichales</taxon>
        <taxon>Turicibacteraceae</taxon>
        <taxon>Turicibacter</taxon>
    </lineage>
</organism>
<keyword evidence="3" id="KW-1003">Cell membrane</keyword>
<evidence type="ECO:0000259" key="8">
    <source>
        <dbReference type="Pfam" id="PF01757"/>
    </source>
</evidence>
<protein>
    <submittedName>
        <fullName evidence="9">Acyltransferase</fullName>
    </submittedName>
</protein>
<dbReference type="InterPro" id="IPR002656">
    <property type="entry name" value="Acyl_transf_3_dom"/>
</dbReference>
<dbReference type="Pfam" id="PF01757">
    <property type="entry name" value="Acyl_transf_3"/>
    <property type="match status" value="1"/>
</dbReference>
<evidence type="ECO:0000256" key="7">
    <source>
        <dbReference type="SAM" id="Phobius"/>
    </source>
</evidence>
<evidence type="ECO:0000256" key="4">
    <source>
        <dbReference type="ARBA" id="ARBA00022692"/>
    </source>
</evidence>
<sequence>MNNYLSKKITYLTTILTIGVVYIHSYNLMIGYSENTTIDATQLSLNSYLQVLISHELLRFSVPVFFVISGLLFFYSLNKATFFIKLKKRCKTLLIPYLLINSIWFVLIFLLMQIPMLSIFFTGNSLSEFSIKQYLYWITIRPFPGQLWYIRILIILYVFSPLIYFGVKKLKNIYFIIILLLWSFDFNWNTKIFEGLFFFSLGGYIAFYYIRKINNLTKINVNVLLCSFLLIIFNTFARFLLPVIVSTYISKIIILLNLYNINIIYDYLFTRIKKISIKKIFKFLSEFSFQIYVLHEPLLGGLEKVIFKIFSFSNALSFIVYIINPIVVILTIIVFCIIFKKFNLKIYNILFGKR</sequence>
<feature type="transmembrane region" description="Helical" evidence="7">
    <location>
        <begin position="147"/>
        <end position="165"/>
    </location>
</feature>
<keyword evidence="6 7" id="KW-0472">Membrane</keyword>
<proteinExistence type="inferred from homology"/>
<evidence type="ECO:0000256" key="6">
    <source>
        <dbReference type="ARBA" id="ARBA00023136"/>
    </source>
</evidence>
<feature type="transmembrane region" description="Helical" evidence="7">
    <location>
        <begin position="280"/>
        <end position="298"/>
    </location>
</feature>
<evidence type="ECO:0000256" key="1">
    <source>
        <dbReference type="ARBA" id="ARBA00004651"/>
    </source>
</evidence>
<reference evidence="9" key="1">
    <citation type="submission" date="2021-03" db="EMBL/GenBank/DDBJ databases">
        <title>Comparative Genomics and Metabolomics in the genus Turicibacter.</title>
        <authorList>
            <person name="Maki J."/>
            <person name="Looft T."/>
        </authorList>
    </citation>
    <scope>NUCLEOTIDE SEQUENCE</scope>
    <source>
        <strain evidence="9">ISU324</strain>
    </source>
</reference>
<evidence type="ECO:0000313" key="10">
    <source>
        <dbReference type="Proteomes" id="UP001058072"/>
    </source>
</evidence>
<feature type="transmembrane region" description="Helical" evidence="7">
    <location>
        <begin position="57"/>
        <end position="77"/>
    </location>
</feature>
<dbReference type="GO" id="GO:0005886">
    <property type="term" value="C:plasma membrane"/>
    <property type="evidence" value="ECO:0007669"/>
    <property type="project" value="UniProtKB-SubCell"/>
</dbReference>
<gene>
    <name evidence="9" type="ORF">J0J70_12180</name>
</gene>
<dbReference type="PANTHER" id="PTHR40074:SF2">
    <property type="entry name" value="O-ACETYLTRANSFERASE WECH"/>
    <property type="match status" value="1"/>
</dbReference>
<dbReference type="GO" id="GO:0009246">
    <property type="term" value="P:enterobacterial common antigen biosynthetic process"/>
    <property type="evidence" value="ECO:0007669"/>
    <property type="project" value="TreeGrafter"/>
</dbReference>
<feature type="domain" description="Acyltransferase 3" evidence="8">
    <location>
        <begin position="11"/>
        <end position="334"/>
    </location>
</feature>
<comment type="subcellular location">
    <subcellularLocation>
        <location evidence="1">Cell membrane</location>
        <topology evidence="1">Multi-pass membrane protein</topology>
    </subcellularLocation>
</comment>
<feature type="transmembrane region" description="Helical" evidence="7">
    <location>
        <begin position="9"/>
        <end position="26"/>
    </location>
</feature>
<feature type="transmembrane region" description="Helical" evidence="7">
    <location>
        <begin position="195"/>
        <end position="211"/>
    </location>
</feature>
<dbReference type="Proteomes" id="UP001058072">
    <property type="component" value="Chromosome"/>
</dbReference>
<evidence type="ECO:0000256" key="5">
    <source>
        <dbReference type="ARBA" id="ARBA00022989"/>
    </source>
</evidence>
<evidence type="ECO:0000256" key="2">
    <source>
        <dbReference type="ARBA" id="ARBA00007400"/>
    </source>
</evidence>
<dbReference type="RefSeq" id="WP_212724933.1">
    <property type="nucleotide sequence ID" value="NZ_CP071250.1"/>
</dbReference>
<keyword evidence="4 7" id="KW-0812">Transmembrane</keyword>
<keyword evidence="9" id="KW-0808">Transferase</keyword>
<dbReference type="GO" id="GO:0016413">
    <property type="term" value="F:O-acetyltransferase activity"/>
    <property type="evidence" value="ECO:0007669"/>
    <property type="project" value="TreeGrafter"/>
</dbReference>
<feature type="transmembrane region" description="Helical" evidence="7">
    <location>
        <begin position="172"/>
        <end position="189"/>
    </location>
</feature>
<feature type="transmembrane region" description="Helical" evidence="7">
    <location>
        <begin position="98"/>
        <end position="121"/>
    </location>
</feature>
<comment type="similarity">
    <text evidence="2">Belongs to the acyltransferase 3 family.</text>
</comment>
<name>A0A9Q9CMZ1_9FIRM</name>
<keyword evidence="9" id="KW-0012">Acyltransferase</keyword>
<feature type="transmembrane region" description="Helical" evidence="7">
    <location>
        <begin position="247"/>
        <end position="268"/>
    </location>
</feature>
<evidence type="ECO:0000313" key="9">
    <source>
        <dbReference type="EMBL" id="UUF08316.1"/>
    </source>
</evidence>
<keyword evidence="5 7" id="KW-1133">Transmembrane helix</keyword>
<dbReference type="AlphaFoldDB" id="A0A9Q9CMZ1"/>
<dbReference type="EMBL" id="CP071250">
    <property type="protein sequence ID" value="UUF08316.1"/>
    <property type="molecule type" value="Genomic_DNA"/>
</dbReference>
<accession>A0A9Q9CMZ1</accession>
<feature type="transmembrane region" description="Helical" evidence="7">
    <location>
        <begin position="318"/>
        <end position="339"/>
    </location>
</feature>
<feature type="transmembrane region" description="Helical" evidence="7">
    <location>
        <begin position="223"/>
        <end position="241"/>
    </location>
</feature>
<evidence type="ECO:0000256" key="3">
    <source>
        <dbReference type="ARBA" id="ARBA00022475"/>
    </source>
</evidence>
<dbReference type="PANTHER" id="PTHR40074">
    <property type="entry name" value="O-ACETYLTRANSFERASE WECH"/>
    <property type="match status" value="1"/>
</dbReference>